<dbReference type="Gene3D" id="1.10.150.780">
    <property type="entry name" value="Vps16, C-terminal region"/>
    <property type="match status" value="1"/>
</dbReference>
<dbReference type="InterPro" id="IPR016534">
    <property type="entry name" value="VPS16"/>
</dbReference>
<comment type="subcellular location">
    <subcellularLocation>
        <location evidence="3">Late endosome membrane</location>
        <topology evidence="3">Peripheral membrane protein</topology>
        <orientation evidence="3">Cytoplasmic side</orientation>
    </subcellularLocation>
    <subcellularLocation>
        <location evidence="3">Lysosome membrane</location>
        <topology evidence="3">Peripheral membrane protein</topology>
        <orientation evidence="3">Cytoplasmic side</orientation>
    </subcellularLocation>
    <text evidence="3">Cytoplasmic, peripheral membrane protein associated with late endosomes/lysosomes.</text>
</comment>
<reference evidence="6 7" key="1">
    <citation type="submission" date="2022-12" db="EMBL/GenBank/DDBJ databases">
        <title>Chromosome-level genome assembly of true bugs.</title>
        <authorList>
            <person name="Ma L."/>
            <person name="Li H."/>
        </authorList>
    </citation>
    <scope>NUCLEOTIDE SEQUENCE [LARGE SCALE GENOMIC DNA]</scope>
    <source>
        <strain evidence="6">Lab_2022b</strain>
    </source>
</reference>
<organism evidence="6 7">
    <name type="scientific">Rhynocoris fuscipes</name>
    <dbReference type="NCBI Taxonomy" id="488301"/>
    <lineage>
        <taxon>Eukaryota</taxon>
        <taxon>Metazoa</taxon>
        <taxon>Ecdysozoa</taxon>
        <taxon>Arthropoda</taxon>
        <taxon>Hexapoda</taxon>
        <taxon>Insecta</taxon>
        <taxon>Pterygota</taxon>
        <taxon>Neoptera</taxon>
        <taxon>Paraneoptera</taxon>
        <taxon>Hemiptera</taxon>
        <taxon>Heteroptera</taxon>
        <taxon>Panheteroptera</taxon>
        <taxon>Cimicomorpha</taxon>
        <taxon>Reduviidae</taxon>
        <taxon>Harpactorinae</taxon>
        <taxon>Harpactorini</taxon>
        <taxon>Rhynocoris</taxon>
    </lineage>
</organism>
<accession>A0AAW1CE80</accession>
<evidence type="ECO:0000256" key="1">
    <source>
        <dbReference type="ARBA" id="ARBA00009250"/>
    </source>
</evidence>
<dbReference type="GO" id="GO:0031902">
    <property type="term" value="C:late endosome membrane"/>
    <property type="evidence" value="ECO:0007669"/>
    <property type="project" value="UniProtKB-SubCell"/>
</dbReference>
<keyword evidence="3" id="KW-0458">Lysosome</keyword>
<dbReference type="Pfam" id="PF04841">
    <property type="entry name" value="Vps16_N"/>
    <property type="match status" value="1"/>
</dbReference>
<dbReference type="GO" id="GO:0005765">
    <property type="term" value="C:lysosomal membrane"/>
    <property type="evidence" value="ECO:0007669"/>
    <property type="project" value="UniProtKB-SubCell"/>
</dbReference>
<keyword evidence="3" id="KW-0472">Membrane</keyword>
<dbReference type="GO" id="GO:0016197">
    <property type="term" value="P:endosomal transport"/>
    <property type="evidence" value="ECO:0007669"/>
    <property type="project" value="TreeGrafter"/>
</dbReference>
<dbReference type="InterPro" id="IPR038132">
    <property type="entry name" value="Vps16_C_sf"/>
</dbReference>
<feature type="domain" description="Vps16 C-terminal" evidence="4">
    <location>
        <begin position="513"/>
        <end position="819"/>
    </location>
</feature>
<dbReference type="GO" id="GO:0003779">
    <property type="term" value="F:actin binding"/>
    <property type="evidence" value="ECO:0007669"/>
    <property type="project" value="TreeGrafter"/>
</dbReference>
<keyword evidence="3" id="KW-0813">Transport</keyword>
<comment type="function">
    <text evidence="3">Plays a role in vesicle-mediated protein trafficking to lysosomal compartments including the endocytic membrane transport and autophagic pathways. Believed to act as a core component of the putative HOPS and CORVET endosomal tethering complexes.</text>
</comment>
<dbReference type="PIRSF" id="PIRSF007949">
    <property type="entry name" value="VPS16"/>
    <property type="match status" value="1"/>
</dbReference>
<gene>
    <name evidence="6" type="ORF">O3M35_013042</name>
</gene>
<dbReference type="AlphaFoldDB" id="A0AAW1CE80"/>
<evidence type="ECO:0000259" key="5">
    <source>
        <dbReference type="Pfam" id="PF04841"/>
    </source>
</evidence>
<keyword evidence="7" id="KW-1185">Reference proteome</keyword>
<evidence type="ECO:0000259" key="4">
    <source>
        <dbReference type="Pfam" id="PF04840"/>
    </source>
</evidence>
<evidence type="ECO:0000313" key="6">
    <source>
        <dbReference type="EMBL" id="KAK9496761.1"/>
    </source>
</evidence>
<protein>
    <recommendedName>
        <fullName evidence="2 3">Vacuolar protein sorting-associated protein 16 homolog</fullName>
    </recommendedName>
</protein>
<keyword evidence="3" id="KW-0967">Endosome</keyword>
<evidence type="ECO:0000256" key="2">
    <source>
        <dbReference type="ARBA" id="ARBA00017947"/>
    </source>
</evidence>
<dbReference type="InterPro" id="IPR036322">
    <property type="entry name" value="WD40_repeat_dom_sf"/>
</dbReference>
<dbReference type="GO" id="GO:0006886">
    <property type="term" value="P:intracellular protein transport"/>
    <property type="evidence" value="ECO:0007669"/>
    <property type="project" value="InterPro"/>
</dbReference>
<dbReference type="InterPro" id="IPR006925">
    <property type="entry name" value="Vps16_C"/>
</dbReference>
<dbReference type="SUPFAM" id="SSF50978">
    <property type="entry name" value="WD40 repeat-like"/>
    <property type="match status" value="1"/>
</dbReference>
<dbReference type="Proteomes" id="UP001461498">
    <property type="component" value="Unassembled WGS sequence"/>
</dbReference>
<dbReference type="InterPro" id="IPR006926">
    <property type="entry name" value="Vps16_N"/>
</dbReference>
<name>A0AAW1CE80_9HEMI</name>
<comment type="similarity">
    <text evidence="1 3">Belongs to the VPS16 family.</text>
</comment>
<proteinExistence type="inferred from homology"/>
<comment type="caution">
    <text evidence="6">The sequence shown here is derived from an EMBL/GenBank/DDBJ whole genome shotgun (WGS) entry which is preliminary data.</text>
</comment>
<dbReference type="Pfam" id="PF04840">
    <property type="entry name" value="Vps16_C"/>
    <property type="match status" value="1"/>
</dbReference>
<dbReference type="GO" id="GO:0042144">
    <property type="term" value="P:vacuole fusion, non-autophagic"/>
    <property type="evidence" value="ECO:0007669"/>
    <property type="project" value="TreeGrafter"/>
</dbReference>
<keyword evidence="3" id="KW-0653">Protein transport</keyword>
<dbReference type="PANTHER" id="PTHR12811:SF0">
    <property type="entry name" value="VACUOLAR PROTEIN SORTING-ASSOCIATED PROTEIN 16 HOMOLOG"/>
    <property type="match status" value="1"/>
</dbReference>
<feature type="domain" description="Vps16 N-terminal" evidence="5">
    <location>
        <begin position="20"/>
        <end position="418"/>
    </location>
</feature>
<sequence length="848" mass="97260">MTVLLTGDWTPFRKGPTCIDYFRKFEVYSMVWPVTDLENLSLTSAQFGGPIAVIRDRNKFVKVQGGGKPVISIYSSSGNFISSIIWNSGKIIKLGWTSMCDLLCILEDGYVHIYDMFSNYQLRVSMGQEAQDTKILDAKVFNSAVGTGVAVLTTTHSVFLVNSVKDAKLRRLPEVPGVHNAPTAWTVFCEDRHCRVLFARDRDLYSLNEGETHPHLVNIDLGDETCIIVKMAVSFNNEMLAILTDRGKLWIGSTDLKKCTRLYDTRSLSKPVQLLWCGTDAVVINWGMHLELVGPQEECLHYNYDETVFCIQEVDCIRVISQLSMDIIQKVPEAVRDIFGINSTAPGSYLLEASKQYQKKNHRANEYLHLVKPKLFLAVRQCIEAAGHEFKAGTQKMLMKAAQFGKTYLDDCSPETYVTMIRVLRCLNAVRHPNVGMPVTYNQLQFLTLQGLMELLMMRRNHFLALDLATFLKMPDSSKIRLHWACYKVEHSRLNDELVAKEIAEKLGNSKDVSYVKIAKKAADCGRNELAIKLIEYEPRANLQVPLLLRLGEDRTALIKAIESGNTDLVYAVLLHMKENMPLGKFQMEIRGFSLAQALYLKYCRLHNKDMLKDVYIQEDDHKSQAECHIRESFDPKNSSTREASLVAAEESYKRAKLDLNASLCEEHLRLSKYQRTLEEKFRRDFFGKSLHDTLKLLLTMNEVKLADKLRHEYKVPDRRYWWLRVKVLGELSAWAELEKLSKTKKSPIGYEPFVEVCWKHGNRYEAQKYLPKVKDDVKVEYLTKLGMFEEAAQLAFEQKDLEGLKYVESKCDPSFADKVSSLIRQLTKVFVEQESKSKIKRKFRTLT</sequence>
<evidence type="ECO:0000313" key="7">
    <source>
        <dbReference type="Proteomes" id="UP001461498"/>
    </source>
</evidence>
<evidence type="ECO:0000256" key="3">
    <source>
        <dbReference type="PIRNR" id="PIRNR007949"/>
    </source>
</evidence>
<dbReference type="GO" id="GO:0033263">
    <property type="term" value="C:CORVET complex"/>
    <property type="evidence" value="ECO:0007669"/>
    <property type="project" value="UniProtKB-UniRule"/>
</dbReference>
<dbReference type="GO" id="GO:0030897">
    <property type="term" value="C:HOPS complex"/>
    <property type="evidence" value="ECO:0007669"/>
    <property type="project" value="UniProtKB-UniRule"/>
</dbReference>
<dbReference type="EMBL" id="JAPXFL010000060">
    <property type="protein sequence ID" value="KAK9496761.1"/>
    <property type="molecule type" value="Genomic_DNA"/>
</dbReference>
<dbReference type="PANTHER" id="PTHR12811">
    <property type="entry name" value="VACUOLAR PROTEIN SORTING VPS16"/>
    <property type="match status" value="1"/>
</dbReference>